<dbReference type="NCBIfam" id="TIGR00369">
    <property type="entry name" value="unchar_dom_1"/>
    <property type="match status" value="1"/>
</dbReference>
<dbReference type="GO" id="GO:0061522">
    <property type="term" value="F:1,4-dihydroxy-2-naphthoyl-CoA thioesterase activity"/>
    <property type="evidence" value="ECO:0007669"/>
    <property type="project" value="TreeGrafter"/>
</dbReference>
<dbReference type="OrthoDB" id="9798208at2"/>
<organism evidence="4 5">
    <name type="scientific">Actinopolyspora saharensis</name>
    <dbReference type="NCBI Taxonomy" id="995062"/>
    <lineage>
        <taxon>Bacteria</taxon>
        <taxon>Bacillati</taxon>
        <taxon>Actinomycetota</taxon>
        <taxon>Actinomycetes</taxon>
        <taxon>Actinopolysporales</taxon>
        <taxon>Actinopolysporaceae</taxon>
        <taxon>Actinopolyspora</taxon>
    </lineage>
</organism>
<dbReference type="InterPro" id="IPR003736">
    <property type="entry name" value="PAAI_dom"/>
</dbReference>
<dbReference type="Proteomes" id="UP000199301">
    <property type="component" value="Unassembled WGS sequence"/>
</dbReference>
<sequence>MSAVEEDGAVHGSAVDQLREALSGTEQLVVRMGLEITAWNPDHLVGTLPVTGNRQPYGLLHGGANAVLAETLGSIAAALHTGASRQALGVDLSCTHHRSPTGQRVTGTATPLHRGRNLATYEITINDDDGNRTCTARLTCVLREHPSHPLPS</sequence>
<dbReference type="AlphaFoldDB" id="A0A1H0YK62"/>
<evidence type="ECO:0000259" key="3">
    <source>
        <dbReference type="Pfam" id="PF03061"/>
    </source>
</evidence>
<dbReference type="EMBL" id="FNKO01000001">
    <property type="protein sequence ID" value="SDQ15567.1"/>
    <property type="molecule type" value="Genomic_DNA"/>
</dbReference>
<reference evidence="5" key="1">
    <citation type="submission" date="2016-10" db="EMBL/GenBank/DDBJ databases">
        <authorList>
            <person name="Varghese N."/>
            <person name="Submissions S."/>
        </authorList>
    </citation>
    <scope>NUCLEOTIDE SEQUENCE [LARGE SCALE GENOMIC DNA]</scope>
    <source>
        <strain evidence="5">DSM 45459</strain>
    </source>
</reference>
<protein>
    <submittedName>
        <fullName evidence="4">Uncharacterized domain 1-containing protein</fullName>
    </submittedName>
</protein>
<dbReference type="InterPro" id="IPR029069">
    <property type="entry name" value="HotDog_dom_sf"/>
</dbReference>
<dbReference type="InterPro" id="IPR006683">
    <property type="entry name" value="Thioestr_dom"/>
</dbReference>
<dbReference type="SUPFAM" id="SSF54637">
    <property type="entry name" value="Thioesterase/thiol ester dehydrase-isomerase"/>
    <property type="match status" value="1"/>
</dbReference>
<gene>
    <name evidence="4" type="ORF">SAMN04489718_0512</name>
</gene>
<dbReference type="RefSeq" id="WP_092520767.1">
    <property type="nucleotide sequence ID" value="NZ_FNKO01000001.1"/>
</dbReference>
<dbReference type="PANTHER" id="PTHR43240">
    <property type="entry name" value="1,4-DIHYDROXY-2-NAPHTHOYL-COA THIOESTERASE 1"/>
    <property type="match status" value="1"/>
</dbReference>
<dbReference type="STRING" id="995062.SAMN04489718_0512"/>
<comment type="similarity">
    <text evidence="1">Belongs to the thioesterase PaaI family.</text>
</comment>
<dbReference type="PANTHER" id="PTHR43240:SF5">
    <property type="entry name" value="1,4-DIHYDROXY-2-NAPHTHOYL-COA THIOESTERASE 1"/>
    <property type="match status" value="1"/>
</dbReference>
<proteinExistence type="inferred from homology"/>
<dbReference type="CDD" id="cd03443">
    <property type="entry name" value="PaaI_thioesterase"/>
    <property type="match status" value="1"/>
</dbReference>
<dbReference type="GO" id="GO:0005829">
    <property type="term" value="C:cytosol"/>
    <property type="evidence" value="ECO:0007669"/>
    <property type="project" value="TreeGrafter"/>
</dbReference>
<dbReference type="Pfam" id="PF03061">
    <property type="entry name" value="4HBT"/>
    <property type="match status" value="1"/>
</dbReference>
<evidence type="ECO:0000256" key="2">
    <source>
        <dbReference type="ARBA" id="ARBA00022801"/>
    </source>
</evidence>
<evidence type="ECO:0000313" key="5">
    <source>
        <dbReference type="Proteomes" id="UP000199301"/>
    </source>
</evidence>
<feature type="domain" description="Thioesterase" evidence="3">
    <location>
        <begin position="57"/>
        <end position="133"/>
    </location>
</feature>
<keyword evidence="2" id="KW-0378">Hydrolase</keyword>
<dbReference type="Gene3D" id="3.10.129.10">
    <property type="entry name" value="Hotdog Thioesterase"/>
    <property type="match status" value="1"/>
</dbReference>
<name>A0A1H0YK62_9ACTN</name>
<evidence type="ECO:0000313" key="4">
    <source>
        <dbReference type="EMBL" id="SDQ15567.1"/>
    </source>
</evidence>
<accession>A0A1H0YK62</accession>
<keyword evidence="5" id="KW-1185">Reference proteome</keyword>
<evidence type="ECO:0000256" key="1">
    <source>
        <dbReference type="ARBA" id="ARBA00008324"/>
    </source>
</evidence>